<accession>A0A934KHW4</accession>
<name>A0A934KHW4_9BACT</name>
<evidence type="ECO:0000313" key="3">
    <source>
        <dbReference type="Proteomes" id="UP000620075"/>
    </source>
</evidence>
<sequence length="130" mass="14301">MQADQKTLVRDYIRAVGEGRLDEVAQYLREDVTFDGPGLTSSRGADAYLAALRRLEPIIARNEVKSILVDGDEACVLYDFVTDTPVGAVASAEWLRLEGDRIASVYLLFDKANWPTVLQALKDRASVPSA</sequence>
<comment type="caution">
    <text evidence="2">The sequence shown here is derived from an EMBL/GenBank/DDBJ whole genome shotgun (WGS) entry which is preliminary data.</text>
</comment>
<dbReference type="AlphaFoldDB" id="A0A934KHW4"/>
<dbReference type="Proteomes" id="UP000620075">
    <property type="component" value="Unassembled WGS sequence"/>
</dbReference>
<dbReference type="Gene3D" id="3.10.450.50">
    <property type="match status" value="1"/>
</dbReference>
<evidence type="ECO:0000259" key="1">
    <source>
        <dbReference type="Pfam" id="PF12680"/>
    </source>
</evidence>
<dbReference type="Pfam" id="PF12680">
    <property type="entry name" value="SnoaL_2"/>
    <property type="match status" value="1"/>
</dbReference>
<dbReference type="SUPFAM" id="SSF54427">
    <property type="entry name" value="NTF2-like"/>
    <property type="match status" value="1"/>
</dbReference>
<feature type="domain" description="SnoaL-like" evidence="1">
    <location>
        <begin position="9"/>
        <end position="104"/>
    </location>
</feature>
<dbReference type="EMBL" id="JAEKNQ010000019">
    <property type="protein sequence ID" value="MBJ7602400.1"/>
    <property type="molecule type" value="Genomic_DNA"/>
</dbReference>
<dbReference type="InterPro" id="IPR037401">
    <property type="entry name" value="SnoaL-like"/>
</dbReference>
<proteinExistence type="predicted"/>
<organism evidence="2 3">
    <name type="scientific">Candidatus Dormiibacter inghamiae</name>
    <dbReference type="NCBI Taxonomy" id="3127013"/>
    <lineage>
        <taxon>Bacteria</taxon>
        <taxon>Bacillati</taxon>
        <taxon>Candidatus Dormiibacterota</taxon>
        <taxon>Candidatus Dormibacteria</taxon>
        <taxon>Candidatus Dormibacterales</taxon>
        <taxon>Candidatus Dormibacteraceae</taxon>
        <taxon>Candidatus Dormiibacter</taxon>
    </lineage>
</organism>
<reference evidence="2 3" key="1">
    <citation type="submission" date="2020-10" db="EMBL/GenBank/DDBJ databases">
        <title>Ca. Dormibacterota MAGs.</title>
        <authorList>
            <person name="Montgomery K."/>
        </authorList>
    </citation>
    <scope>NUCLEOTIDE SEQUENCE [LARGE SCALE GENOMIC DNA]</scope>
    <source>
        <strain evidence="2">SC8811_S16_3</strain>
    </source>
</reference>
<protein>
    <submittedName>
        <fullName evidence="2">Nuclear transport factor 2 family protein</fullName>
    </submittedName>
</protein>
<dbReference type="RefSeq" id="WP_338176889.1">
    <property type="nucleotide sequence ID" value="NZ_JAEKNQ010000019.1"/>
</dbReference>
<gene>
    <name evidence="2" type="ORF">JF888_04295</name>
</gene>
<evidence type="ECO:0000313" key="2">
    <source>
        <dbReference type="EMBL" id="MBJ7602400.1"/>
    </source>
</evidence>
<dbReference type="InterPro" id="IPR032710">
    <property type="entry name" value="NTF2-like_dom_sf"/>
</dbReference>